<dbReference type="GO" id="GO:0046872">
    <property type="term" value="F:metal ion binding"/>
    <property type="evidence" value="ECO:0007669"/>
    <property type="project" value="InterPro"/>
</dbReference>
<reference evidence="2 3" key="1">
    <citation type="submission" date="2019-11" db="EMBL/GenBank/DDBJ databases">
        <authorList>
            <person name="Jiao W.-B."/>
            <person name="Schneeberger K."/>
        </authorList>
    </citation>
    <scope>NUCLEOTIDE SEQUENCE [LARGE SCALE GENOMIC DNA]</scope>
    <source>
        <strain evidence="3">cv. An-1</strain>
    </source>
</reference>
<organism evidence="2 3">
    <name type="scientific">Arabidopsis thaliana</name>
    <name type="common">Mouse-ear cress</name>
    <dbReference type="NCBI Taxonomy" id="3702"/>
    <lineage>
        <taxon>Eukaryota</taxon>
        <taxon>Viridiplantae</taxon>
        <taxon>Streptophyta</taxon>
        <taxon>Embryophyta</taxon>
        <taxon>Tracheophyta</taxon>
        <taxon>Spermatophyta</taxon>
        <taxon>Magnoliopsida</taxon>
        <taxon>eudicotyledons</taxon>
        <taxon>Gunneridae</taxon>
        <taxon>Pentapetalae</taxon>
        <taxon>rosids</taxon>
        <taxon>malvids</taxon>
        <taxon>Brassicales</taxon>
        <taxon>Brassicaceae</taxon>
        <taxon>Camelineae</taxon>
        <taxon>Arabidopsis</taxon>
    </lineage>
</organism>
<evidence type="ECO:0000313" key="2">
    <source>
        <dbReference type="EMBL" id="VYS48580.1"/>
    </source>
</evidence>
<evidence type="ECO:0008006" key="4">
    <source>
        <dbReference type="Google" id="ProtNLM"/>
    </source>
</evidence>
<evidence type="ECO:0000256" key="1">
    <source>
        <dbReference type="SAM" id="MobiDB-lite"/>
    </source>
</evidence>
<dbReference type="InterPro" id="IPR036163">
    <property type="entry name" value="HMA_dom_sf"/>
</dbReference>
<dbReference type="AlphaFoldDB" id="A0A654EIN1"/>
<proteinExistence type="predicted"/>
<feature type="region of interest" description="Disordered" evidence="1">
    <location>
        <begin position="79"/>
        <end position="189"/>
    </location>
</feature>
<dbReference type="SUPFAM" id="SSF55008">
    <property type="entry name" value="HMA, heavy metal-associated domain"/>
    <property type="match status" value="1"/>
</dbReference>
<gene>
    <name evidence="2" type="ORF">AN1_LOCUS4061</name>
</gene>
<accession>A0A654EIN1</accession>
<dbReference type="Proteomes" id="UP000426265">
    <property type="component" value="Unassembled WGS sequence"/>
</dbReference>
<dbReference type="PANTHER" id="PTHR47005">
    <property type="entry name" value="HEAVY METAL TRANSPORT/DETOXIFICATION SUPERFAMILY PROTEIN"/>
    <property type="match status" value="1"/>
</dbReference>
<protein>
    <recommendedName>
        <fullName evidence="4">Heavy metal transport/detoxification superfamily protein</fullName>
    </recommendedName>
</protein>
<evidence type="ECO:0000313" key="3">
    <source>
        <dbReference type="Proteomes" id="UP000426265"/>
    </source>
</evidence>
<name>A0A654EIN1_ARATH</name>
<feature type="compositionally biased region" description="Basic and acidic residues" evidence="1">
    <location>
        <begin position="89"/>
        <end position="109"/>
    </location>
</feature>
<dbReference type="EMBL" id="CACRSJ010000104">
    <property type="protein sequence ID" value="VYS48580.1"/>
    <property type="molecule type" value="Genomic_DNA"/>
</dbReference>
<dbReference type="PANTHER" id="PTHR47005:SF5">
    <property type="entry name" value="HEAVY METAL TRANSPORT_DETOXIFICATION SUPERFAMILY PROTEIN"/>
    <property type="match status" value="1"/>
</dbReference>
<sequence length="189" mass="21132">MAEKGKEKVTWMKLKTEPLSNEKNFSKVKKALSSIPQVRDQKFEEETNTVTIKVVCCSPEKVMDKLCSKGRGAIKLIETIDPAKPVAQKPKEPEKPKEAEKPKEPEKPKPAAAPAQGDPSSQRVTHGYNPPPMMGHPVPWSDGPNYGWSRPNGYDERPIYNSYGGWQPPPSQYGGRSHYEEEQPSCSIM</sequence>